<feature type="compositionally biased region" description="Basic and acidic residues" evidence="1">
    <location>
        <begin position="672"/>
        <end position="685"/>
    </location>
</feature>
<protein>
    <submittedName>
        <fullName evidence="2">Bag</fullName>
    </submittedName>
</protein>
<feature type="compositionally biased region" description="Basic and acidic residues" evidence="1">
    <location>
        <begin position="692"/>
        <end position="716"/>
    </location>
</feature>
<evidence type="ECO:0000256" key="1">
    <source>
        <dbReference type="SAM" id="MobiDB-lite"/>
    </source>
</evidence>
<name>U4TUB6_9LACO</name>
<keyword evidence="3" id="KW-1185">Reference proteome</keyword>
<evidence type="ECO:0000313" key="3">
    <source>
        <dbReference type="Proteomes" id="UP000030647"/>
    </source>
</evidence>
<dbReference type="HOGENOM" id="CLU_315632_0_0_9"/>
<dbReference type="EMBL" id="KI271589">
    <property type="protein sequence ID" value="ERL65032.1"/>
    <property type="molecule type" value="Genomic_DNA"/>
</dbReference>
<proteinExistence type="predicted"/>
<reference evidence="3" key="1">
    <citation type="journal article" date="2013" name="Genome Announc.">
        <title>Whole-Genome Sequencing of Lactobacillus shenzhenensis Strain LY-73T.</title>
        <authorList>
            <person name="Lin Z."/>
            <person name="Liu Z."/>
            <person name="Yang R."/>
            <person name="Zou Y."/>
            <person name="Wan D."/>
            <person name="Chen J."/>
            <person name="Guo M."/>
            <person name="Zhao J."/>
            <person name="Fang C."/>
            <person name="Yang R."/>
            <person name="Liu F."/>
        </authorList>
    </citation>
    <scope>NUCLEOTIDE SEQUENCE [LARGE SCALE GENOMIC DNA]</scope>
    <source>
        <strain evidence="3">LY-73</strain>
    </source>
</reference>
<evidence type="ECO:0000313" key="2">
    <source>
        <dbReference type="EMBL" id="ERL65032.1"/>
    </source>
</evidence>
<organism evidence="2 3">
    <name type="scientific">Schleiferilactobacillus shenzhenensis LY-73</name>
    <dbReference type="NCBI Taxonomy" id="1231336"/>
    <lineage>
        <taxon>Bacteria</taxon>
        <taxon>Bacillati</taxon>
        <taxon>Bacillota</taxon>
        <taxon>Bacilli</taxon>
        <taxon>Lactobacillales</taxon>
        <taxon>Lactobacillaceae</taxon>
        <taxon>Schleiferilactobacillus</taxon>
    </lineage>
</organism>
<dbReference type="Proteomes" id="UP000030647">
    <property type="component" value="Unassembled WGS sequence"/>
</dbReference>
<dbReference type="AlphaFoldDB" id="U4TUB6"/>
<sequence>MGDVCYTYLVSGDNKMEEMTMTRKIAKWRKAAQVGVATGLVAAQFSTITVPIVLGTSDAASQVTTVANEVEQNYRLIFKSPNPYGIIVVGEGSIRGRLGSRVSLPTSQVPKGYVLATDLKITIKGHSVEDVLLERAENTTRNVQVKWKLRSTWDGKETEQSEVIPNQLFASTFRSSFLNKYNIKSVSSNNPYVVKKSPWVDVGFYRHADWYNGCTVSVDYLPASVSREVQMVDPGGKNRGFFTVTGSYGSSVTYSMSKIPIGFQPTVNLIPLDDSKPYTLLLEKKQGTTINVSYRNVLTGQSRKVAKQFYDLIPNRSVLLDDSYVGAENEQILDDHLPAQFSTSNNKLYFKPATRDPQNLTVDVKTAPIWMDRKIQFVSPAENNRVVGETTITGRYGTTQQVNTQQVKLPTGYRFPDGQAIWVDIVMDKVEHYQLMVVPRVMKTVEIRLQYQGAVVDVRQIVVEVGKIYDSGSFVKTDEVWETMEYNHYPITEETITEGIDINVQPRETNMPLAYQTTDGQPITFSIKEPISITPEFRDGAFGYTGAQLWASVRSRVAAIPSSEFGNFDRNAFGGLFMKNATIHDNNQFHSLMGANPLSLVLTLLSTKVTRSLSYLLDGKQVATGNVTGQRGEEVTTPLPEKYADHIANPDTIVLDSEAPAFVTLVAPTAPEKPDPPEVPEKPEPPVDPPEVPEKPEPPEVPEKPEPPEVPEKPEPPVDPPEVPEKPEPPVDPPEVPEKPKPPVDPPEVPEKPEPPVGPPEVPERPKPPKPPVITPPILDLFTLRPARGAVSVHSESGAVLYRDKETREPTHRVLPFETSWQYFNEVVNSKGQIVAYHLGGDQFVRAADVIIVDNSVHGVFTVHYAPSPHWSIAVWTKDLQVVKLIPAGSRWKTFGLRTLKDGRVYYHLGGNQYVPTDYGVWITQ</sequence>
<dbReference type="STRING" id="1231336.L248_2970"/>
<gene>
    <name evidence="2" type="ORF">L248_2970</name>
</gene>
<dbReference type="eggNOG" id="COG4932">
    <property type="taxonomic scope" value="Bacteria"/>
</dbReference>
<feature type="region of interest" description="Disordered" evidence="1">
    <location>
        <begin position="668"/>
        <end position="774"/>
    </location>
</feature>
<accession>U4TUB6</accession>
<dbReference type="PRINTS" id="PR01217">
    <property type="entry name" value="PRICHEXTENSN"/>
</dbReference>